<protein>
    <submittedName>
        <fullName evidence="2">Uncharacterized protein</fullName>
    </submittedName>
</protein>
<dbReference type="AlphaFoldDB" id="A0A086T253"/>
<comment type="caution">
    <text evidence="2">The sequence shown here is derived from an EMBL/GenBank/DDBJ whole genome shotgun (WGS) entry which is preliminary data.</text>
</comment>
<name>A0A086T253_HAPC1</name>
<reference evidence="3" key="1">
    <citation type="journal article" date="2014" name="Genome Announc.">
        <title>Genome sequence and annotation of Acremonium chrysogenum, producer of the beta-lactam antibiotic cephalosporin C.</title>
        <authorList>
            <person name="Terfehr D."/>
            <person name="Dahlmann T.A."/>
            <person name="Specht T."/>
            <person name="Zadra I."/>
            <person name="Kuernsteiner H."/>
            <person name="Kueck U."/>
        </authorList>
    </citation>
    <scope>NUCLEOTIDE SEQUENCE [LARGE SCALE GENOMIC DNA]</scope>
    <source>
        <strain evidence="3">ATCC 11550 / CBS 779.69 / DSM 880 / IAM 14645 / JCM 23072 / IMI 49137</strain>
    </source>
</reference>
<dbReference type="EMBL" id="JPKY01000069">
    <property type="protein sequence ID" value="KFH43435.1"/>
    <property type="molecule type" value="Genomic_DNA"/>
</dbReference>
<sequence length="86" mass="9248">MVQFSPSVCWCLLGIATLAGAKPPRVLPAGEQLGPPEQLNALTKISDTNDESMSGEIVGDAAWRHRRQRTRPLAPPLWISGEEVGA</sequence>
<evidence type="ECO:0000313" key="2">
    <source>
        <dbReference type="EMBL" id="KFH43435.1"/>
    </source>
</evidence>
<keyword evidence="1" id="KW-0732">Signal</keyword>
<feature type="signal peptide" evidence="1">
    <location>
        <begin position="1"/>
        <end position="21"/>
    </location>
</feature>
<dbReference type="HOGENOM" id="CLU_2497357_0_0_1"/>
<evidence type="ECO:0000256" key="1">
    <source>
        <dbReference type="SAM" id="SignalP"/>
    </source>
</evidence>
<proteinExistence type="predicted"/>
<organism evidence="2 3">
    <name type="scientific">Hapsidospora chrysogenum (strain ATCC 11550 / CBS 779.69 / DSM 880 / IAM 14645 / JCM 23072 / IMI 49137)</name>
    <name type="common">Acremonium chrysogenum</name>
    <dbReference type="NCBI Taxonomy" id="857340"/>
    <lineage>
        <taxon>Eukaryota</taxon>
        <taxon>Fungi</taxon>
        <taxon>Dikarya</taxon>
        <taxon>Ascomycota</taxon>
        <taxon>Pezizomycotina</taxon>
        <taxon>Sordariomycetes</taxon>
        <taxon>Hypocreomycetidae</taxon>
        <taxon>Hypocreales</taxon>
        <taxon>Bionectriaceae</taxon>
        <taxon>Hapsidospora</taxon>
    </lineage>
</organism>
<dbReference type="Proteomes" id="UP000029964">
    <property type="component" value="Unassembled WGS sequence"/>
</dbReference>
<accession>A0A086T253</accession>
<evidence type="ECO:0000313" key="3">
    <source>
        <dbReference type="Proteomes" id="UP000029964"/>
    </source>
</evidence>
<gene>
    <name evidence="2" type="ORF">ACRE_058060</name>
</gene>
<keyword evidence="3" id="KW-1185">Reference proteome</keyword>
<feature type="chain" id="PRO_5001815305" evidence="1">
    <location>
        <begin position="22"/>
        <end position="86"/>
    </location>
</feature>